<dbReference type="InterPro" id="IPR004089">
    <property type="entry name" value="MCPsignal_dom"/>
</dbReference>
<evidence type="ECO:0000313" key="13">
    <source>
        <dbReference type="EMBL" id="KJY96486.1"/>
    </source>
</evidence>
<keyword evidence="14" id="KW-1185">Reference proteome</keyword>
<dbReference type="PANTHER" id="PTHR32089">
    <property type="entry name" value="METHYL-ACCEPTING CHEMOTAXIS PROTEIN MCPB"/>
    <property type="match status" value="1"/>
</dbReference>
<keyword evidence="2" id="KW-1003">Cell membrane</keyword>
<evidence type="ECO:0000256" key="4">
    <source>
        <dbReference type="ARBA" id="ARBA00022692"/>
    </source>
</evidence>
<dbReference type="PANTHER" id="PTHR32089:SF112">
    <property type="entry name" value="LYSOZYME-LIKE PROTEIN-RELATED"/>
    <property type="match status" value="1"/>
</dbReference>
<dbReference type="RefSeq" id="WP_045980602.1">
    <property type="nucleotide sequence ID" value="NZ_JXXY01000023.1"/>
</dbReference>
<dbReference type="Proteomes" id="UP000033664">
    <property type="component" value="Unassembled WGS sequence"/>
</dbReference>
<dbReference type="Gene3D" id="1.10.287.950">
    <property type="entry name" value="Methyl-accepting chemotaxis protein"/>
    <property type="match status" value="1"/>
</dbReference>
<dbReference type="eggNOG" id="COG0840">
    <property type="taxonomic scope" value="Bacteria"/>
</dbReference>
<evidence type="ECO:0000313" key="14">
    <source>
        <dbReference type="Proteomes" id="UP000033664"/>
    </source>
</evidence>
<dbReference type="FunFam" id="1.10.287.950:FF:000001">
    <property type="entry name" value="Methyl-accepting chemotaxis sensory transducer"/>
    <property type="match status" value="1"/>
</dbReference>
<dbReference type="GeneID" id="58230164"/>
<accession>A0A0F4PQH1</accession>
<protein>
    <submittedName>
        <fullName evidence="13">Chemotaxis protein</fullName>
    </submittedName>
</protein>
<keyword evidence="3" id="KW-0145">Chemotaxis</keyword>
<keyword evidence="7 9" id="KW-0807">Transducer</keyword>
<dbReference type="PATRIC" id="fig|151081.8.peg.3677"/>
<evidence type="ECO:0000256" key="5">
    <source>
        <dbReference type="ARBA" id="ARBA00022989"/>
    </source>
</evidence>
<dbReference type="GO" id="GO:0007165">
    <property type="term" value="P:signal transduction"/>
    <property type="evidence" value="ECO:0007669"/>
    <property type="project" value="UniProtKB-KW"/>
</dbReference>
<comment type="similarity">
    <text evidence="8">Belongs to the methyl-accepting chemotaxis (MCP) protein family.</text>
</comment>
<dbReference type="GO" id="GO:0005886">
    <property type="term" value="C:plasma membrane"/>
    <property type="evidence" value="ECO:0007669"/>
    <property type="project" value="UniProtKB-SubCell"/>
</dbReference>
<evidence type="ECO:0000256" key="9">
    <source>
        <dbReference type="PROSITE-ProRule" id="PRU00284"/>
    </source>
</evidence>
<feature type="domain" description="Methyl-accepting transducer" evidence="11">
    <location>
        <begin position="372"/>
        <end position="608"/>
    </location>
</feature>
<feature type="transmembrane region" description="Helical" evidence="10">
    <location>
        <begin position="289"/>
        <end position="312"/>
    </location>
</feature>
<comment type="caution">
    <text evidence="13">The sequence shown here is derived from an EMBL/GenBank/DDBJ whole genome shotgun (WGS) entry which is preliminary data.</text>
</comment>
<comment type="subcellular location">
    <subcellularLocation>
        <location evidence="1">Cell membrane</location>
        <topology evidence="1">Multi-pass membrane protein</topology>
    </subcellularLocation>
</comment>
<name>A0A0F4PQH1_9GAMM</name>
<evidence type="ECO:0000256" key="2">
    <source>
        <dbReference type="ARBA" id="ARBA00022475"/>
    </source>
</evidence>
<dbReference type="InterPro" id="IPR033479">
    <property type="entry name" value="dCache_1"/>
</dbReference>
<keyword evidence="6 10" id="KW-0472">Membrane</keyword>
<evidence type="ECO:0000256" key="1">
    <source>
        <dbReference type="ARBA" id="ARBA00004651"/>
    </source>
</evidence>
<dbReference type="CDD" id="cd12912">
    <property type="entry name" value="PDC2_MCP_like"/>
    <property type="match status" value="1"/>
</dbReference>
<dbReference type="SMART" id="SM00304">
    <property type="entry name" value="HAMP"/>
    <property type="match status" value="1"/>
</dbReference>
<dbReference type="OrthoDB" id="2489132at2"/>
<dbReference type="Pfam" id="PF02743">
    <property type="entry name" value="dCache_1"/>
    <property type="match status" value="1"/>
</dbReference>
<evidence type="ECO:0000256" key="10">
    <source>
        <dbReference type="SAM" id="Phobius"/>
    </source>
</evidence>
<evidence type="ECO:0000256" key="8">
    <source>
        <dbReference type="ARBA" id="ARBA00029447"/>
    </source>
</evidence>
<evidence type="ECO:0000259" key="11">
    <source>
        <dbReference type="PROSITE" id="PS50111"/>
    </source>
</evidence>
<reference evidence="13 14" key="1">
    <citation type="journal article" date="2015" name="BMC Genomics">
        <title>Genome mining reveals unlocked bioactive potential of marine Gram-negative bacteria.</title>
        <authorList>
            <person name="Machado H."/>
            <person name="Sonnenschein E.C."/>
            <person name="Melchiorsen J."/>
            <person name="Gram L."/>
        </authorList>
    </citation>
    <scope>NUCLEOTIDE SEQUENCE [LARGE SCALE GENOMIC DNA]</scope>
    <source>
        <strain evidence="13 14">S3137</strain>
    </source>
</reference>
<keyword evidence="4 10" id="KW-0812">Transmembrane</keyword>
<dbReference type="Pfam" id="PF00015">
    <property type="entry name" value="MCPsignal"/>
    <property type="match status" value="1"/>
</dbReference>
<organism evidence="13 14">
    <name type="scientific">Pseudoalteromonas ruthenica</name>
    <dbReference type="NCBI Taxonomy" id="151081"/>
    <lineage>
        <taxon>Bacteria</taxon>
        <taxon>Pseudomonadati</taxon>
        <taxon>Pseudomonadota</taxon>
        <taxon>Gammaproteobacteria</taxon>
        <taxon>Alteromonadales</taxon>
        <taxon>Pseudoalteromonadaceae</taxon>
        <taxon>Pseudoalteromonas</taxon>
    </lineage>
</organism>
<dbReference type="CDD" id="cd11386">
    <property type="entry name" value="MCP_signal"/>
    <property type="match status" value="1"/>
</dbReference>
<dbReference type="PROSITE" id="PS50111">
    <property type="entry name" value="CHEMOTAXIS_TRANSDUC_2"/>
    <property type="match status" value="1"/>
</dbReference>
<dbReference type="InterPro" id="IPR003660">
    <property type="entry name" value="HAMP_dom"/>
</dbReference>
<dbReference type="SUPFAM" id="SSF58104">
    <property type="entry name" value="Methyl-accepting chemotaxis protein (MCP) signaling domain"/>
    <property type="match status" value="1"/>
</dbReference>
<proteinExistence type="inferred from homology"/>
<dbReference type="CDD" id="cd06225">
    <property type="entry name" value="HAMP"/>
    <property type="match status" value="1"/>
</dbReference>
<dbReference type="AlphaFoldDB" id="A0A0F4PQH1"/>
<dbReference type="PROSITE" id="PS50885">
    <property type="entry name" value="HAMP"/>
    <property type="match status" value="1"/>
</dbReference>
<dbReference type="SMART" id="SM00283">
    <property type="entry name" value="MA"/>
    <property type="match status" value="1"/>
</dbReference>
<dbReference type="GO" id="GO:0006935">
    <property type="term" value="P:chemotaxis"/>
    <property type="evidence" value="ECO:0007669"/>
    <property type="project" value="UniProtKB-KW"/>
</dbReference>
<gene>
    <name evidence="13" type="ORF">TW72_16840</name>
</gene>
<sequence>MQNLTLKTIFIGFVSVALFVVTLVTALINTGQFSSLYYRQTETQLLPDTVGRVANEIRAELMYPITVSKTLSQNAMLHQWVRDGEQGSAQHGPVLDYFRDLQQKSGATSVFWVSRESLNYYTENGLFKQVSRSESRDSWFFDFISSSEQQQLALDASEQGGQLTLYVNTLVSIDGQRAGVAGLGYDVSKIATMVTSRKVGEQGYLFLVDDTQRIVAHENNRFIGKTVADVNQLAPMSSALTSNGSGFVLNETELDGDVVYGAVMPIEGTELKLVAVLPEHEISGAINSVIWTSVLASVLLAVVFLVLTMYFANWLSSRIRTVGDDLLAMSGQGGDLSTRLDDSVDNELGHLAKGFNAIITKVAELVDEISVTEQAMREGIAELADFSDKTFSATESQRSQTDQVATAITEMGQTITEVSDIAHRTASDTEEAVRETTTTNDNMTLTAQTMQELNDILNNVDSSVGEFANQAAEINSVVEVINAISEQTNLLALNAAIEAARAGEQGRGFAVVADEVRSLAQRTQKSTSEIRDQVARLQSTSTQSQEAIARGTESSRQVTEHTQTAVASLRAIQQKFEEISQGNHQVAAATEEQGTVVEHINQSAHEISDSAGSIHSYAEQQQSATQSLLARAQHLRDLVSQFKV</sequence>
<feature type="domain" description="HAMP" evidence="12">
    <location>
        <begin position="313"/>
        <end position="367"/>
    </location>
</feature>
<dbReference type="Pfam" id="PF00672">
    <property type="entry name" value="HAMP"/>
    <property type="match status" value="1"/>
</dbReference>
<evidence type="ECO:0000259" key="12">
    <source>
        <dbReference type="PROSITE" id="PS50885"/>
    </source>
</evidence>
<evidence type="ECO:0000256" key="3">
    <source>
        <dbReference type="ARBA" id="ARBA00022500"/>
    </source>
</evidence>
<keyword evidence="5 10" id="KW-1133">Transmembrane helix</keyword>
<dbReference type="EMBL" id="JXXZ01000016">
    <property type="protein sequence ID" value="KJY96486.1"/>
    <property type="molecule type" value="Genomic_DNA"/>
</dbReference>
<evidence type="ECO:0000256" key="7">
    <source>
        <dbReference type="ARBA" id="ARBA00023224"/>
    </source>
</evidence>
<dbReference type="Gene3D" id="3.30.450.20">
    <property type="entry name" value="PAS domain"/>
    <property type="match status" value="1"/>
</dbReference>
<evidence type="ECO:0000256" key="6">
    <source>
        <dbReference type="ARBA" id="ARBA00023136"/>
    </source>
</evidence>